<dbReference type="InterPro" id="IPR003439">
    <property type="entry name" value="ABC_transporter-like_ATP-bd"/>
</dbReference>
<dbReference type="OrthoDB" id="5988857at2759"/>
<keyword evidence="4" id="KW-0067">ATP-binding</keyword>
<dbReference type="PANTHER" id="PTHR24223">
    <property type="entry name" value="ATP-BINDING CASSETTE SUB-FAMILY C"/>
    <property type="match status" value="1"/>
</dbReference>
<dbReference type="EMBL" id="MU825922">
    <property type="protein sequence ID" value="KAJ7382494.1"/>
    <property type="molecule type" value="Genomic_DNA"/>
</dbReference>
<evidence type="ECO:0000313" key="6">
    <source>
        <dbReference type="EMBL" id="KAJ7382494.1"/>
    </source>
</evidence>
<dbReference type="Proteomes" id="UP001163046">
    <property type="component" value="Unassembled WGS sequence"/>
</dbReference>
<feature type="domain" description="ABC transporter" evidence="5">
    <location>
        <begin position="73"/>
        <end position="185"/>
    </location>
</feature>
<accession>A0A9W9ZM12</accession>
<evidence type="ECO:0000259" key="5">
    <source>
        <dbReference type="Pfam" id="PF00005"/>
    </source>
</evidence>
<sequence length="186" mass="20458">MEHHAKDKPSSLQVYLKGRRYRPQCIRTESFRTGTPTLISARKLEGTSQNIQPQACLENVSCFWSQVSENPALQNVSLSATNGQLVGITGPVGSGKSSLLMSMLGELPISSGKISCIGKMAFVSQMPWVYSGTVQENIIFGKQLVEQRYHKVIEVCDLEKDIARFAKRDLTEIGQRGVILSGGQRA</sequence>
<comment type="caution">
    <text evidence="6">The sequence shown here is derived from an EMBL/GenBank/DDBJ whole genome shotgun (WGS) entry which is preliminary data.</text>
</comment>
<evidence type="ECO:0000313" key="7">
    <source>
        <dbReference type="Proteomes" id="UP001163046"/>
    </source>
</evidence>
<dbReference type="Gene3D" id="3.40.50.300">
    <property type="entry name" value="P-loop containing nucleotide triphosphate hydrolases"/>
    <property type="match status" value="1"/>
</dbReference>
<dbReference type="Pfam" id="PF00005">
    <property type="entry name" value="ABC_tran"/>
    <property type="match status" value="1"/>
</dbReference>
<reference evidence="6" key="1">
    <citation type="submission" date="2023-01" db="EMBL/GenBank/DDBJ databases">
        <title>Genome assembly of the deep-sea coral Lophelia pertusa.</title>
        <authorList>
            <person name="Herrera S."/>
            <person name="Cordes E."/>
        </authorList>
    </citation>
    <scope>NUCLEOTIDE SEQUENCE</scope>
    <source>
        <strain evidence="6">USNM1676648</strain>
        <tissue evidence="6">Polyp</tissue>
    </source>
</reference>
<organism evidence="6 7">
    <name type="scientific">Desmophyllum pertusum</name>
    <dbReference type="NCBI Taxonomy" id="174260"/>
    <lineage>
        <taxon>Eukaryota</taxon>
        <taxon>Metazoa</taxon>
        <taxon>Cnidaria</taxon>
        <taxon>Anthozoa</taxon>
        <taxon>Hexacorallia</taxon>
        <taxon>Scleractinia</taxon>
        <taxon>Caryophylliina</taxon>
        <taxon>Caryophylliidae</taxon>
        <taxon>Desmophyllum</taxon>
    </lineage>
</organism>
<dbReference type="GO" id="GO:0042626">
    <property type="term" value="F:ATPase-coupled transmembrane transporter activity"/>
    <property type="evidence" value="ECO:0007669"/>
    <property type="project" value="TreeGrafter"/>
</dbReference>
<evidence type="ECO:0000256" key="2">
    <source>
        <dbReference type="ARBA" id="ARBA00009726"/>
    </source>
</evidence>
<comment type="similarity">
    <text evidence="2">Belongs to the ABC transporter superfamily. ABCC family. Conjugate transporter (TC 3.A.1.208) subfamily.</text>
</comment>
<evidence type="ECO:0000256" key="3">
    <source>
        <dbReference type="ARBA" id="ARBA00022741"/>
    </source>
</evidence>
<dbReference type="GO" id="GO:0005524">
    <property type="term" value="F:ATP binding"/>
    <property type="evidence" value="ECO:0007669"/>
    <property type="project" value="UniProtKB-KW"/>
</dbReference>
<evidence type="ECO:0000256" key="4">
    <source>
        <dbReference type="ARBA" id="ARBA00022840"/>
    </source>
</evidence>
<dbReference type="GO" id="GO:0016020">
    <property type="term" value="C:membrane"/>
    <property type="evidence" value="ECO:0007669"/>
    <property type="project" value="UniProtKB-SubCell"/>
</dbReference>
<proteinExistence type="inferred from homology"/>
<dbReference type="InterPro" id="IPR050173">
    <property type="entry name" value="ABC_transporter_C-like"/>
</dbReference>
<dbReference type="SUPFAM" id="SSF52540">
    <property type="entry name" value="P-loop containing nucleoside triphosphate hydrolases"/>
    <property type="match status" value="1"/>
</dbReference>
<dbReference type="GO" id="GO:0016887">
    <property type="term" value="F:ATP hydrolysis activity"/>
    <property type="evidence" value="ECO:0007669"/>
    <property type="project" value="InterPro"/>
</dbReference>
<keyword evidence="7" id="KW-1185">Reference proteome</keyword>
<dbReference type="InterPro" id="IPR027417">
    <property type="entry name" value="P-loop_NTPase"/>
</dbReference>
<name>A0A9W9ZM12_9CNID</name>
<comment type="subcellular location">
    <subcellularLocation>
        <location evidence="1">Membrane</location>
        <topology evidence="1">Multi-pass membrane protein</topology>
    </subcellularLocation>
</comment>
<dbReference type="AlphaFoldDB" id="A0A9W9ZM12"/>
<evidence type="ECO:0000256" key="1">
    <source>
        <dbReference type="ARBA" id="ARBA00004141"/>
    </source>
</evidence>
<keyword evidence="3" id="KW-0547">Nucleotide-binding</keyword>
<gene>
    <name evidence="6" type="primary">ABCC4_5</name>
    <name evidence="6" type="ORF">OS493_034655</name>
</gene>
<dbReference type="PANTHER" id="PTHR24223:SF456">
    <property type="entry name" value="MULTIDRUG RESISTANCE-ASSOCIATED PROTEIN LETHAL(2)03659"/>
    <property type="match status" value="1"/>
</dbReference>
<protein>
    <submittedName>
        <fullName evidence="6">Multidrug resistance-associated protein 4</fullName>
    </submittedName>
</protein>